<dbReference type="PANTHER" id="PTHR43479">
    <property type="entry name" value="ACREF/ENVCD OPERON REPRESSOR-RELATED"/>
    <property type="match status" value="1"/>
</dbReference>
<accession>A0A432WTS4</accession>
<dbReference type="InterPro" id="IPR009057">
    <property type="entry name" value="Homeodomain-like_sf"/>
</dbReference>
<evidence type="ECO:0000313" key="4">
    <source>
        <dbReference type="EMBL" id="RUO37147.1"/>
    </source>
</evidence>
<dbReference type="PROSITE" id="PS50977">
    <property type="entry name" value="HTH_TETR_2"/>
    <property type="match status" value="1"/>
</dbReference>
<name>A0A432WTS4_9GAMM</name>
<comment type="caution">
    <text evidence="4">The sequence shown here is derived from an EMBL/GenBank/DDBJ whole genome shotgun (WGS) entry which is preliminary data.</text>
</comment>
<dbReference type="Gene3D" id="1.10.357.10">
    <property type="entry name" value="Tetracycline Repressor, domain 2"/>
    <property type="match status" value="1"/>
</dbReference>
<dbReference type="SUPFAM" id="SSF46689">
    <property type="entry name" value="Homeodomain-like"/>
    <property type="match status" value="1"/>
</dbReference>
<protein>
    <recommendedName>
        <fullName evidence="3">HTH tetR-type domain-containing protein</fullName>
    </recommendedName>
</protein>
<dbReference type="RefSeq" id="WP_126758192.1">
    <property type="nucleotide sequence ID" value="NZ_PIPQ01000012.1"/>
</dbReference>
<dbReference type="PANTHER" id="PTHR43479:SF11">
    <property type="entry name" value="ACREF_ENVCD OPERON REPRESSOR-RELATED"/>
    <property type="match status" value="1"/>
</dbReference>
<sequence>MAQKTHPLLVTDYPQVVFNQQTESPAAKKGERTRQSLIWACAHLLNQIGYQELRVSDICEVAEVSNAAFYIYFKNKVDITKVTLEDLSVQIFDALLTSTPQGNDNKTALYNSNLAWLKIARLNAGLMRCILQVSFVIPEFAKFYDDLNSNYIKKVARNIAKRANISEAQAQMLVFALSSMTDEFTRRLLSEVDSPLDEIAKDQYASEAELAEFLSELWYKAIYT</sequence>
<dbReference type="Gene3D" id="1.10.10.60">
    <property type="entry name" value="Homeodomain-like"/>
    <property type="match status" value="1"/>
</dbReference>
<dbReference type="InterPro" id="IPR036271">
    <property type="entry name" value="Tet_transcr_reg_TetR-rel_C_sf"/>
</dbReference>
<feature type="DNA-binding region" description="H-T-H motif" evidence="2">
    <location>
        <begin position="54"/>
        <end position="73"/>
    </location>
</feature>
<evidence type="ECO:0000313" key="5">
    <source>
        <dbReference type="Proteomes" id="UP000286976"/>
    </source>
</evidence>
<dbReference type="Pfam" id="PF00440">
    <property type="entry name" value="TetR_N"/>
    <property type="match status" value="1"/>
</dbReference>
<feature type="domain" description="HTH tetR-type" evidence="3">
    <location>
        <begin position="31"/>
        <end position="91"/>
    </location>
</feature>
<organism evidence="4 5">
    <name type="scientific">Aliidiomarina taiwanensis</name>
    <dbReference type="NCBI Taxonomy" id="946228"/>
    <lineage>
        <taxon>Bacteria</taxon>
        <taxon>Pseudomonadati</taxon>
        <taxon>Pseudomonadota</taxon>
        <taxon>Gammaproteobacteria</taxon>
        <taxon>Alteromonadales</taxon>
        <taxon>Idiomarinaceae</taxon>
        <taxon>Aliidiomarina</taxon>
    </lineage>
</organism>
<evidence type="ECO:0000259" key="3">
    <source>
        <dbReference type="PROSITE" id="PS50977"/>
    </source>
</evidence>
<evidence type="ECO:0000256" key="2">
    <source>
        <dbReference type="PROSITE-ProRule" id="PRU00335"/>
    </source>
</evidence>
<dbReference type="SUPFAM" id="SSF48498">
    <property type="entry name" value="Tetracyclin repressor-like, C-terminal domain"/>
    <property type="match status" value="1"/>
</dbReference>
<keyword evidence="1 2" id="KW-0238">DNA-binding</keyword>
<dbReference type="InterPro" id="IPR050624">
    <property type="entry name" value="HTH-type_Tx_Regulator"/>
</dbReference>
<evidence type="ECO:0000256" key="1">
    <source>
        <dbReference type="ARBA" id="ARBA00023125"/>
    </source>
</evidence>
<dbReference type="Proteomes" id="UP000286976">
    <property type="component" value="Unassembled WGS sequence"/>
</dbReference>
<proteinExistence type="predicted"/>
<reference evidence="4 5" key="1">
    <citation type="journal article" date="2011" name="Front. Microbiol.">
        <title>Genomic signatures of strain selection and enhancement in Bacillus atrophaeus var. globigii, a historical biowarfare simulant.</title>
        <authorList>
            <person name="Gibbons H.S."/>
            <person name="Broomall S.M."/>
            <person name="McNew L.A."/>
            <person name="Daligault H."/>
            <person name="Chapman C."/>
            <person name="Bruce D."/>
            <person name="Karavis M."/>
            <person name="Krepps M."/>
            <person name="McGregor P.A."/>
            <person name="Hong C."/>
            <person name="Park K.H."/>
            <person name="Akmal A."/>
            <person name="Feldman A."/>
            <person name="Lin J.S."/>
            <person name="Chang W.E."/>
            <person name="Higgs B.W."/>
            <person name="Demirev P."/>
            <person name="Lindquist J."/>
            <person name="Liem A."/>
            <person name="Fochler E."/>
            <person name="Read T.D."/>
            <person name="Tapia R."/>
            <person name="Johnson S."/>
            <person name="Bishop-Lilly K.A."/>
            <person name="Detter C."/>
            <person name="Han C."/>
            <person name="Sozhamannan S."/>
            <person name="Rosenzweig C.N."/>
            <person name="Skowronski E.W."/>
        </authorList>
    </citation>
    <scope>NUCLEOTIDE SEQUENCE [LARGE SCALE GENOMIC DNA]</scope>
    <source>
        <strain evidence="4 5">AIT1</strain>
    </source>
</reference>
<dbReference type="InterPro" id="IPR001647">
    <property type="entry name" value="HTH_TetR"/>
</dbReference>
<dbReference type="GO" id="GO:0003677">
    <property type="term" value="F:DNA binding"/>
    <property type="evidence" value="ECO:0007669"/>
    <property type="project" value="UniProtKB-UniRule"/>
</dbReference>
<keyword evidence="5" id="KW-1185">Reference proteome</keyword>
<dbReference type="EMBL" id="PIPQ01000012">
    <property type="protein sequence ID" value="RUO37147.1"/>
    <property type="molecule type" value="Genomic_DNA"/>
</dbReference>
<dbReference type="OrthoDB" id="63332at2"/>
<gene>
    <name evidence="4" type="ORF">CWE15_11325</name>
</gene>
<dbReference type="AlphaFoldDB" id="A0A432WTS4"/>